<evidence type="ECO:0000313" key="1">
    <source>
        <dbReference type="Proteomes" id="UP000095282"/>
    </source>
</evidence>
<proteinExistence type="predicted"/>
<reference evidence="2" key="1">
    <citation type="submission" date="2016-11" db="UniProtKB">
        <authorList>
            <consortium name="WormBaseParasite"/>
        </authorList>
    </citation>
    <scope>IDENTIFICATION</scope>
</reference>
<dbReference type="WBParaSite" id="Csp11.Scaffold626.g6409.t2">
    <property type="protein sequence ID" value="Csp11.Scaffold626.g6409.t2"/>
    <property type="gene ID" value="Csp11.Scaffold626.g6409"/>
</dbReference>
<protein>
    <submittedName>
        <fullName evidence="2">Protein kinase domain-containing protein</fullName>
    </submittedName>
</protein>
<accession>A0A1I7TJ17</accession>
<dbReference type="PANTHER" id="PTHR33651:SF3">
    <property type="entry name" value="PHAGE PROTEIN"/>
    <property type="match status" value="1"/>
</dbReference>
<evidence type="ECO:0000313" key="2">
    <source>
        <dbReference type="WBParaSite" id="Csp11.Scaffold626.g6409.t2"/>
    </source>
</evidence>
<dbReference type="PANTHER" id="PTHR33651">
    <property type="entry name" value="PROTEIN CBG06246"/>
    <property type="match status" value="1"/>
</dbReference>
<dbReference type="Proteomes" id="UP000095282">
    <property type="component" value="Unplaced"/>
</dbReference>
<organism evidence="1 2">
    <name type="scientific">Caenorhabditis tropicalis</name>
    <dbReference type="NCBI Taxonomy" id="1561998"/>
    <lineage>
        <taxon>Eukaryota</taxon>
        <taxon>Metazoa</taxon>
        <taxon>Ecdysozoa</taxon>
        <taxon>Nematoda</taxon>
        <taxon>Chromadorea</taxon>
        <taxon>Rhabditida</taxon>
        <taxon>Rhabditina</taxon>
        <taxon>Rhabditomorpha</taxon>
        <taxon>Rhabditoidea</taxon>
        <taxon>Rhabditidae</taxon>
        <taxon>Peloderinae</taxon>
        <taxon>Caenorhabditis</taxon>
    </lineage>
</organism>
<dbReference type="AlphaFoldDB" id="A0A1I7TJ17"/>
<sequence length="197" mass="23217">MLLFSFSQEVTYYKYFDDNCEYPTRVVDCQKKPRGGIQGGFIAKVSRDGINLENYSVKVHIGSTYYLYDHNADLRELFVYKLLELIELRPKVLFVPSMYYSSFQYIATKEVNGFRQADVVEMTGEQMAQRQLICRILVLKDLHEANYSIDSKRKLCIIGFKDGKDYGRAEKYWTGRCKIKREQVGRQCFELWQLETN</sequence>
<keyword evidence="1" id="KW-1185">Reference proteome</keyword>
<name>A0A1I7TJ17_9PELO</name>